<dbReference type="STRING" id="45286.A0A0X8HRK5"/>
<evidence type="ECO:0000313" key="1">
    <source>
        <dbReference type="EMBL" id="AMD20164.1"/>
    </source>
</evidence>
<accession>A0A0X8HRK5</accession>
<protein>
    <submittedName>
        <fullName evidence="1">HCR014Cp</fullName>
    </submittedName>
</protein>
<organism evidence="1 2">
    <name type="scientific">Eremothecium sinecaudum</name>
    <dbReference type="NCBI Taxonomy" id="45286"/>
    <lineage>
        <taxon>Eukaryota</taxon>
        <taxon>Fungi</taxon>
        <taxon>Dikarya</taxon>
        <taxon>Ascomycota</taxon>
        <taxon>Saccharomycotina</taxon>
        <taxon>Saccharomycetes</taxon>
        <taxon>Saccharomycetales</taxon>
        <taxon>Saccharomycetaceae</taxon>
        <taxon>Eremothecium</taxon>
    </lineage>
</organism>
<name>A0A0X8HRK5_9SACH</name>
<keyword evidence="2" id="KW-1185">Reference proteome</keyword>
<evidence type="ECO:0000313" key="2">
    <source>
        <dbReference type="Proteomes" id="UP000243052"/>
    </source>
</evidence>
<dbReference type="Proteomes" id="UP000243052">
    <property type="component" value="Chromosome iii"/>
</dbReference>
<proteinExistence type="predicted"/>
<dbReference type="OrthoDB" id="4069241at2759"/>
<dbReference type="CDD" id="cd22876">
    <property type="entry name" value="Acm1_CIR"/>
    <property type="match status" value="1"/>
</dbReference>
<dbReference type="AlphaFoldDB" id="A0A0X8HRK5"/>
<sequence length="212" mass="24183">MSSTSPAKCRGILVNKNVNFKSNMLLDKGANFQGSPKKANLEQESIPVNLKLSSASSDITLSNGFVFYEETMEERATILMNQISLSKRQVQDENDYERMKENISQELNGKKVKKARRRFKKQALRDLSIDEYAGYIQYSNSNTTSQLTLHMGYPTKIPCFITPPRNGHIKEFFSANDCHKNKRHIITSQTAEDICKEKVVKKLAFLIHQNSN</sequence>
<dbReference type="EMBL" id="CP014243">
    <property type="protein sequence ID" value="AMD20164.1"/>
    <property type="molecule type" value="Genomic_DNA"/>
</dbReference>
<reference evidence="1 2" key="1">
    <citation type="submission" date="2016-01" db="EMBL/GenBank/DDBJ databases">
        <title>Genome sequence of the yeast Holleya sinecauda.</title>
        <authorList>
            <person name="Dietrich F.S."/>
        </authorList>
    </citation>
    <scope>NUCLEOTIDE SEQUENCE [LARGE SCALE GENOMIC DNA]</scope>
    <source>
        <strain evidence="1 2">ATCC 58844</strain>
    </source>
</reference>
<dbReference type="RefSeq" id="XP_017987160.1">
    <property type="nucleotide sequence ID" value="XM_018131671.1"/>
</dbReference>
<dbReference type="GeneID" id="28723400"/>
<gene>
    <name evidence="1" type="ORF">AW171_hschr32041</name>
</gene>